<dbReference type="Gene3D" id="1.10.287.470">
    <property type="entry name" value="Helix hairpin bin"/>
    <property type="match status" value="1"/>
</dbReference>
<sequence length="593" mass="63837">MNFFSRILSVSNYFPYVRDFAIRTWNVAIRHRMMALLAVAAVLTGGYYGYRAIFNSGESVRYVIAAAEKGTLIVSISGSGQVSATQQVDVKAKVSSDVIYVNVKAGQYVAAGTLLVQLYARDAQKAVRDAETNLETAQLNYDQITGSVAGIRGDKEKDSESLAKAYDDGFNAVSNTFADLPNIMTGLNTVLINHDFDQSQWNLDYYADAIRLYDENISVVRDETYAKYKAAREAYDKNMIDYKTVSRFSSVAEIEVLINQTYETSRLVSEAVKSASNFVQIYKDKMTEANRQPKALADTHLSNLNGYISKANSSIQSLYSAKNSILSGKESLISVEFDVRSAKIQLDKAKDSLLDAQEKLAEYYVRAPFGGVVAKMNVKVGDSSASTVATMITKQQIAEISLNEIDVAKVKTGQKVTLTFDAVSDLTITGQVAEVDAVGAVSQGVVTYIVKIAFDTQDDRIKPGMSVSAAIITEAKSNVLLVPNSAVKSQGGTSYVEIVDGDDKGLALAANVSGTILNNSPRRQQIEIGTASDEFTEILSGLNEGDVIVTRTIQSTATQTTQTQQNSSIRIPGLPGGGGGSGGGFRGGGGTPR</sequence>
<evidence type="ECO:0000256" key="4">
    <source>
        <dbReference type="SAM" id="Coils"/>
    </source>
</evidence>
<dbReference type="NCBIfam" id="TIGR01730">
    <property type="entry name" value="RND_mfp"/>
    <property type="match status" value="1"/>
</dbReference>
<evidence type="ECO:0000256" key="5">
    <source>
        <dbReference type="SAM" id="MobiDB-lite"/>
    </source>
</evidence>
<dbReference type="AlphaFoldDB" id="A0A1F5CA42"/>
<evidence type="ECO:0000313" key="8">
    <source>
        <dbReference type="Proteomes" id="UP000177197"/>
    </source>
</evidence>
<dbReference type="GO" id="GO:0016020">
    <property type="term" value="C:membrane"/>
    <property type="evidence" value="ECO:0007669"/>
    <property type="project" value="InterPro"/>
</dbReference>
<dbReference type="GO" id="GO:0022857">
    <property type="term" value="F:transmembrane transporter activity"/>
    <property type="evidence" value="ECO:0007669"/>
    <property type="project" value="InterPro"/>
</dbReference>
<evidence type="ECO:0000313" key="7">
    <source>
        <dbReference type="EMBL" id="OGD39722.1"/>
    </source>
</evidence>
<evidence type="ECO:0000256" key="1">
    <source>
        <dbReference type="ARBA" id="ARBA00004196"/>
    </source>
</evidence>
<dbReference type="InterPro" id="IPR006143">
    <property type="entry name" value="RND_pump_MFP"/>
</dbReference>
<evidence type="ECO:0000256" key="3">
    <source>
        <dbReference type="ARBA" id="ARBA00023054"/>
    </source>
</evidence>
<reference evidence="7 8" key="1">
    <citation type="journal article" date="2016" name="Nat. Commun.">
        <title>Thousands of microbial genomes shed light on interconnected biogeochemical processes in an aquifer system.</title>
        <authorList>
            <person name="Anantharaman K."/>
            <person name="Brown C.T."/>
            <person name="Hug L.A."/>
            <person name="Sharon I."/>
            <person name="Castelle C.J."/>
            <person name="Probst A.J."/>
            <person name="Thomas B.C."/>
            <person name="Singh A."/>
            <person name="Wilkins M.J."/>
            <person name="Karaoz U."/>
            <person name="Brodie E.L."/>
            <person name="Williams K.H."/>
            <person name="Hubbard S.S."/>
            <person name="Banfield J.F."/>
        </authorList>
    </citation>
    <scope>NUCLEOTIDE SEQUENCE [LARGE SCALE GENOMIC DNA]</scope>
</reference>
<dbReference type="InterPro" id="IPR050465">
    <property type="entry name" value="UPF0194_transport"/>
</dbReference>
<comment type="subcellular location">
    <subcellularLocation>
        <location evidence="1">Cell envelope</location>
    </subcellularLocation>
</comment>
<dbReference type="Gene3D" id="2.40.50.100">
    <property type="match status" value="1"/>
</dbReference>
<proteinExistence type="inferred from homology"/>
<dbReference type="GO" id="GO:0030313">
    <property type="term" value="C:cell envelope"/>
    <property type="evidence" value="ECO:0007669"/>
    <property type="project" value="UniProtKB-SubCell"/>
</dbReference>
<comment type="caution">
    <text evidence="7">The sequence shown here is derived from an EMBL/GenBank/DDBJ whole genome shotgun (WGS) entry which is preliminary data.</text>
</comment>
<accession>A0A1F5CA42</accession>
<feature type="region of interest" description="Disordered" evidence="5">
    <location>
        <begin position="557"/>
        <end position="593"/>
    </location>
</feature>
<comment type="similarity">
    <text evidence="2">Belongs to the membrane fusion protein (MFP) (TC 8.A.1) family.</text>
</comment>
<dbReference type="Proteomes" id="UP000177197">
    <property type="component" value="Unassembled WGS sequence"/>
</dbReference>
<evidence type="ECO:0000256" key="2">
    <source>
        <dbReference type="ARBA" id="ARBA00009477"/>
    </source>
</evidence>
<dbReference type="InterPro" id="IPR058636">
    <property type="entry name" value="Beta-barrel_YknX"/>
</dbReference>
<feature type="domain" description="YknX-like beta-barrel" evidence="6">
    <location>
        <begin position="399"/>
        <end position="471"/>
    </location>
</feature>
<dbReference type="PANTHER" id="PTHR32347">
    <property type="entry name" value="EFFLUX SYSTEM COMPONENT YKNX-RELATED"/>
    <property type="match status" value="1"/>
</dbReference>
<organism evidence="7 8">
    <name type="scientific">Candidatus Azambacteria bacterium RIFCSPLOWO2_02_FULL_44_14</name>
    <dbReference type="NCBI Taxonomy" id="1797306"/>
    <lineage>
        <taxon>Bacteria</taxon>
        <taxon>Candidatus Azamiibacteriota</taxon>
    </lineage>
</organism>
<dbReference type="EMBL" id="MEYV01000019">
    <property type="protein sequence ID" value="OGD39722.1"/>
    <property type="molecule type" value="Genomic_DNA"/>
</dbReference>
<protein>
    <recommendedName>
        <fullName evidence="6">YknX-like beta-barrel domain-containing protein</fullName>
    </recommendedName>
</protein>
<evidence type="ECO:0000259" key="6">
    <source>
        <dbReference type="Pfam" id="PF25990"/>
    </source>
</evidence>
<gene>
    <name evidence="7" type="ORF">A3I30_00620</name>
</gene>
<feature type="compositionally biased region" description="Gly residues" evidence="5">
    <location>
        <begin position="574"/>
        <end position="593"/>
    </location>
</feature>
<dbReference type="Gene3D" id="2.40.420.20">
    <property type="match status" value="1"/>
</dbReference>
<feature type="compositionally biased region" description="Low complexity" evidence="5">
    <location>
        <begin position="557"/>
        <end position="573"/>
    </location>
</feature>
<dbReference type="PANTHER" id="PTHR32347:SF23">
    <property type="entry name" value="BLL5650 PROTEIN"/>
    <property type="match status" value="1"/>
</dbReference>
<keyword evidence="3 4" id="KW-0175">Coiled coil</keyword>
<dbReference type="Pfam" id="PF25990">
    <property type="entry name" value="Beta-barrel_YknX"/>
    <property type="match status" value="1"/>
</dbReference>
<dbReference type="SUPFAM" id="SSF111369">
    <property type="entry name" value="HlyD-like secretion proteins"/>
    <property type="match status" value="2"/>
</dbReference>
<dbReference type="Gene3D" id="2.40.30.170">
    <property type="match status" value="1"/>
</dbReference>
<feature type="coiled-coil region" evidence="4">
    <location>
        <begin position="339"/>
        <end position="366"/>
    </location>
</feature>
<name>A0A1F5CA42_9BACT</name>